<keyword evidence="5" id="KW-1185">Reference proteome</keyword>
<dbReference type="AlphaFoldDB" id="A0A2P4ZZB7"/>
<dbReference type="PROSITE" id="PS50297">
    <property type="entry name" value="ANK_REP_REGION"/>
    <property type="match status" value="6"/>
</dbReference>
<keyword evidence="1" id="KW-0677">Repeat</keyword>
<evidence type="ECO:0000256" key="1">
    <source>
        <dbReference type="ARBA" id="ARBA00022737"/>
    </source>
</evidence>
<feature type="repeat" description="ANK" evidence="3">
    <location>
        <begin position="267"/>
        <end position="299"/>
    </location>
</feature>
<proteinExistence type="predicted"/>
<reference evidence="4 5" key="1">
    <citation type="journal article" date="2016" name="Genome Announc.">
        <title>Draft Whole-Genome Sequence of Trichoderma gamsii T6085, a Promising Biocontrol Agent of Fusarium Head Blight on Wheat.</title>
        <authorList>
            <person name="Baroncelli R."/>
            <person name="Zapparata A."/>
            <person name="Piaggeschi G."/>
            <person name="Sarrocco S."/>
            <person name="Vannacci G."/>
        </authorList>
    </citation>
    <scope>NUCLEOTIDE SEQUENCE [LARGE SCALE GENOMIC DNA]</scope>
    <source>
        <strain evidence="4 5">T6085</strain>
    </source>
</reference>
<dbReference type="GeneID" id="29988380"/>
<evidence type="ECO:0000256" key="2">
    <source>
        <dbReference type="ARBA" id="ARBA00023043"/>
    </source>
</evidence>
<dbReference type="PANTHER" id="PTHR24171">
    <property type="entry name" value="ANKYRIN REPEAT DOMAIN-CONTAINING PROTEIN 39-RELATED"/>
    <property type="match status" value="1"/>
</dbReference>
<evidence type="ECO:0000256" key="3">
    <source>
        <dbReference type="PROSITE-ProRule" id="PRU00023"/>
    </source>
</evidence>
<keyword evidence="2 3" id="KW-0040">ANK repeat</keyword>
<feature type="repeat" description="ANK" evidence="3">
    <location>
        <begin position="199"/>
        <end position="231"/>
    </location>
</feature>
<dbReference type="InterPro" id="IPR002110">
    <property type="entry name" value="Ankyrin_rpt"/>
</dbReference>
<dbReference type="Proteomes" id="UP000054821">
    <property type="component" value="Unassembled WGS sequence"/>
</dbReference>
<dbReference type="Pfam" id="PF12796">
    <property type="entry name" value="Ank_2"/>
    <property type="match status" value="2"/>
</dbReference>
<protein>
    <submittedName>
        <fullName evidence="4">Ankyrin repeat domain-containing protein</fullName>
    </submittedName>
</protein>
<feature type="repeat" description="ANK" evidence="3">
    <location>
        <begin position="233"/>
        <end position="265"/>
    </location>
</feature>
<dbReference type="SUPFAM" id="SSF48403">
    <property type="entry name" value="Ankyrin repeat"/>
    <property type="match status" value="1"/>
</dbReference>
<organism evidence="4 5">
    <name type="scientific">Trichoderma gamsii</name>
    <dbReference type="NCBI Taxonomy" id="398673"/>
    <lineage>
        <taxon>Eukaryota</taxon>
        <taxon>Fungi</taxon>
        <taxon>Dikarya</taxon>
        <taxon>Ascomycota</taxon>
        <taxon>Pezizomycotina</taxon>
        <taxon>Sordariomycetes</taxon>
        <taxon>Hypocreomycetidae</taxon>
        <taxon>Hypocreales</taxon>
        <taxon>Hypocreaceae</taxon>
        <taxon>Trichoderma</taxon>
    </lineage>
</organism>
<name>A0A2P4ZZB7_9HYPO</name>
<dbReference type="SMART" id="SM00248">
    <property type="entry name" value="ANK"/>
    <property type="match status" value="7"/>
</dbReference>
<feature type="repeat" description="ANK" evidence="3">
    <location>
        <begin position="334"/>
        <end position="366"/>
    </location>
</feature>
<sequence>MSIDDTATEDITKALDSLDLEDESDFKSRLRSWCGLFISIHQGRVYFLHQTARESLLADSASRTILGRTWHHSMTTRQAHDVLAKLCIRYLDFLDSEVDLAAEENGLNTPFFDYAINWWDDHFREAQITDDDYIIPATLRICSPKSSSYIFFCQSDHFLRIPKPKLKATDLMIASFFGLHAIAKLLIDNSASIEAEDLSGQTPLYWAVAGGHETVVKLLIENGARFETEEIHSYTTPLLVAADYGDTAIMKILIENGADIDVKAEYSEQTPLLCAAKVGHEAAVKLLVEKGAYIEAKDKFTGQTPLSNAAERGHEAMVQLLVEKGADIDAKGNKGHTPLSRAVEGGHEATVRLLIEKGADIEARDKYGRTPLSMAVVEKHEAIVKLLVKHGANIRAKDNDGQSPLSTAKKERLKTIYQPLRGKRAVASTGH</sequence>
<feature type="repeat" description="ANK" evidence="3">
    <location>
        <begin position="367"/>
        <end position="399"/>
    </location>
</feature>
<feature type="repeat" description="ANK" evidence="3">
    <location>
        <begin position="301"/>
        <end position="333"/>
    </location>
</feature>
<gene>
    <name evidence="4" type="ORF">TGAM01_v201847</name>
</gene>
<dbReference type="InterPro" id="IPR036770">
    <property type="entry name" value="Ankyrin_rpt-contain_sf"/>
</dbReference>
<dbReference type="PRINTS" id="PR01415">
    <property type="entry name" value="ANKYRIN"/>
</dbReference>
<accession>A0A2P4ZZB7</accession>
<dbReference type="PROSITE" id="PS50088">
    <property type="entry name" value="ANK_REPEAT"/>
    <property type="match status" value="6"/>
</dbReference>
<dbReference type="Gene3D" id="1.25.40.20">
    <property type="entry name" value="Ankyrin repeat-containing domain"/>
    <property type="match status" value="4"/>
</dbReference>
<dbReference type="RefSeq" id="XP_018658455.1">
    <property type="nucleotide sequence ID" value="XM_018808297.1"/>
</dbReference>
<dbReference type="EMBL" id="JPDN02000004">
    <property type="protein sequence ID" value="PON29598.1"/>
    <property type="molecule type" value="Genomic_DNA"/>
</dbReference>
<evidence type="ECO:0000313" key="5">
    <source>
        <dbReference type="Proteomes" id="UP000054821"/>
    </source>
</evidence>
<dbReference type="Pfam" id="PF13637">
    <property type="entry name" value="Ank_4"/>
    <property type="match status" value="1"/>
</dbReference>
<comment type="caution">
    <text evidence="4">The sequence shown here is derived from an EMBL/GenBank/DDBJ whole genome shotgun (WGS) entry which is preliminary data.</text>
</comment>
<dbReference type="Pfam" id="PF00023">
    <property type="entry name" value="Ank"/>
    <property type="match status" value="1"/>
</dbReference>
<evidence type="ECO:0000313" key="4">
    <source>
        <dbReference type="EMBL" id="PON29598.1"/>
    </source>
</evidence>
<dbReference type="STRING" id="398673.A0A2P4ZZB7"/>